<dbReference type="Proteomes" id="UP000639772">
    <property type="component" value="Unassembled WGS sequence"/>
</dbReference>
<dbReference type="InterPro" id="IPR040324">
    <property type="entry name" value="WDR44/Dgr2"/>
</dbReference>
<feature type="repeat" description="WD" evidence="3">
    <location>
        <begin position="250"/>
        <end position="291"/>
    </location>
</feature>
<evidence type="ECO:0000256" key="2">
    <source>
        <dbReference type="ARBA" id="ARBA00022737"/>
    </source>
</evidence>
<dbReference type="AlphaFoldDB" id="A0A835R9I5"/>
<dbReference type="PANTHER" id="PTHR14221">
    <property type="entry name" value="WD REPEAT DOMAIN 44"/>
    <property type="match status" value="1"/>
</dbReference>
<protein>
    <submittedName>
        <fullName evidence="4">Uncharacterized protein</fullName>
    </submittedName>
</protein>
<feature type="repeat" description="WD" evidence="3">
    <location>
        <begin position="339"/>
        <end position="371"/>
    </location>
</feature>
<dbReference type="PANTHER" id="PTHR14221:SF57">
    <property type="entry name" value="TRANSDUCIN_WD40 REPEAT-LIKE SUPERFAMILY PROTEIN"/>
    <property type="match status" value="1"/>
</dbReference>
<organism evidence="4 5">
    <name type="scientific">Vanilla planifolia</name>
    <name type="common">Vanilla</name>
    <dbReference type="NCBI Taxonomy" id="51239"/>
    <lineage>
        <taxon>Eukaryota</taxon>
        <taxon>Viridiplantae</taxon>
        <taxon>Streptophyta</taxon>
        <taxon>Embryophyta</taxon>
        <taxon>Tracheophyta</taxon>
        <taxon>Spermatophyta</taxon>
        <taxon>Magnoliopsida</taxon>
        <taxon>Liliopsida</taxon>
        <taxon>Asparagales</taxon>
        <taxon>Orchidaceae</taxon>
        <taxon>Vanilloideae</taxon>
        <taxon>Vanilleae</taxon>
        <taxon>Vanilla</taxon>
    </lineage>
</organism>
<evidence type="ECO:0000313" key="4">
    <source>
        <dbReference type="EMBL" id="KAG0486934.1"/>
    </source>
</evidence>
<evidence type="ECO:0000256" key="3">
    <source>
        <dbReference type="PROSITE-ProRule" id="PRU00221"/>
    </source>
</evidence>
<dbReference type="PROSITE" id="PS50294">
    <property type="entry name" value="WD_REPEATS_REGION"/>
    <property type="match status" value="3"/>
</dbReference>
<dbReference type="PROSITE" id="PS50082">
    <property type="entry name" value="WD_REPEATS_2"/>
    <property type="match status" value="4"/>
</dbReference>
<feature type="repeat" description="WD" evidence="3">
    <location>
        <begin position="379"/>
        <end position="421"/>
    </location>
</feature>
<name>A0A835R9I5_VANPL</name>
<dbReference type="InterPro" id="IPR036322">
    <property type="entry name" value="WD40_repeat_dom_sf"/>
</dbReference>
<dbReference type="InterPro" id="IPR001680">
    <property type="entry name" value="WD40_rpt"/>
</dbReference>
<sequence>MRKSEEEGDVFFDSHENMRASIDSLSSYFSLEEHLETNHSLFEPQFWTDHISSVSERRKKFLRETGFDELVSCRSGCSFKSMEISIDHSAECIEMQRFTETTAANLNNFSIYDGVKCSTFFCQYGDADIGTKLTDHQTGDNGITGMIKKIILRKMFTLGDLEKLLRLSFSFLKFIPRESPFGEKCVDSSSANGFEHSSWWRRLISKVKVACLCWSYFSITHSHMHRSITKVLQHKKRYRELSALFTGQEIQAHRGLIRTMKFSASGCYIATGGEDCVVRIWQIEEVDTFSKCFTSNTSKQFTDEITGRKSMFRRKGQQFVPIVIPKKVFRIMEAPLQELHGHAGEILDMSWSESDCLITSSMDKTARLWKVGCDRCIQIFQHNDYVTCIQFNPIDERYFISGSIDGKIRIWDISENHVVDWIDIRDIVTTICYRPDGKGFVVGSINGNCRFYDYLGNIIQLKTQICIEGKRKCAGKRITGLQFSPEDPTKIMITSADSSVRIFDGSNAVQKFKGLRKTRSHLSASFTSDGQHIVSVGDDSNIYVWNSDLSNKSSAKPMKSIRSFELFSSKGALVAMPWSKTDRKVPTTSWCIPSPPFRILESSTCLRDPECLYLGSWLFSDCISRVEPEEKLLASSKTPSKSDNRHLGSHGHGLFHHHQHLASLAATWSMVIVTASCDGRIRSFHNYGLPVLL</sequence>
<dbReference type="InterPro" id="IPR015943">
    <property type="entry name" value="WD40/YVTN_repeat-like_dom_sf"/>
</dbReference>
<dbReference type="Pfam" id="PF00400">
    <property type="entry name" value="WD40"/>
    <property type="match status" value="5"/>
</dbReference>
<dbReference type="SMART" id="SM00320">
    <property type="entry name" value="WD40"/>
    <property type="match status" value="7"/>
</dbReference>
<dbReference type="EMBL" id="JADCNM010000004">
    <property type="protein sequence ID" value="KAG0486934.1"/>
    <property type="molecule type" value="Genomic_DNA"/>
</dbReference>
<proteinExistence type="predicted"/>
<comment type="caution">
    <text evidence="4">The sequence shown here is derived from an EMBL/GenBank/DDBJ whole genome shotgun (WGS) entry which is preliminary data.</text>
</comment>
<dbReference type="SUPFAM" id="SSF50978">
    <property type="entry name" value="WD40 repeat-like"/>
    <property type="match status" value="1"/>
</dbReference>
<keyword evidence="2" id="KW-0677">Repeat</keyword>
<evidence type="ECO:0000313" key="5">
    <source>
        <dbReference type="Proteomes" id="UP000639772"/>
    </source>
</evidence>
<feature type="repeat" description="WD" evidence="3">
    <location>
        <begin position="523"/>
        <end position="546"/>
    </location>
</feature>
<dbReference type="OrthoDB" id="408728at2759"/>
<gene>
    <name evidence="4" type="ORF">HPP92_009029</name>
</gene>
<dbReference type="Gene3D" id="2.130.10.10">
    <property type="entry name" value="YVTN repeat-like/Quinoprotein amine dehydrogenase"/>
    <property type="match status" value="1"/>
</dbReference>
<accession>A0A835R9I5</accession>
<reference evidence="4 5" key="1">
    <citation type="journal article" date="2020" name="Nat. Food">
        <title>A phased Vanilla planifolia genome enables genetic improvement of flavour and production.</title>
        <authorList>
            <person name="Hasing T."/>
            <person name="Tang H."/>
            <person name="Brym M."/>
            <person name="Khazi F."/>
            <person name="Huang T."/>
            <person name="Chambers A.H."/>
        </authorList>
    </citation>
    <scope>NUCLEOTIDE SEQUENCE [LARGE SCALE GENOMIC DNA]</scope>
    <source>
        <tissue evidence="4">Leaf</tissue>
    </source>
</reference>
<dbReference type="InterPro" id="IPR020472">
    <property type="entry name" value="WD40_PAC1"/>
</dbReference>
<dbReference type="PRINTS" id="PR00320">
    <property type="entry name" value="GPROTEINBRPT"/>
</dbReference>
<keyword evidence="1 3" id="KW-0853">WD repeat</keyword>
<evidence type="ECO:0000256" key="1">
    <source>
        <dbReference type="ARBA" id="ARBA00022574"/>
    </source>
</evidence>